<organism evidence="3 4">
    <name type="scientific">Raoultella terrigena</name>
    <name type="common">Klebsiella terrigena</name>
    <dbReference type="NCBI Taxonomy" id="577"/>
    <lineage>
        <taxon>Bacteria</taxon>
        <taxon>Pseudomonadati</taxon>
        <taxon>Pseudomonadota</taxon>
        <taxon>Gammaproteobacteria</taxon>
        <taxon>Enterobacterales</taxon>
        <taxon>Enterobacteriaceae</taxon>
        <taxon>Klebsiella/Raoultella group</taxon>
        <taxon>Raoultella</taxon>
    </lineage>
</organism>
<keyword evidence="2" id="KW-0732">Signal</keyword>
<evidence type="ECO:0000313" key="3">
    <source>
        <dbReference type="EMBL" id="VTN11863.1"/>
    </source>
</evidence>
<feature type="compositionally biased region" description="Basic residues" evidence="1">
    <location>
        <begin position="127"/>
        <end position="138"/>
    </location>
</feature>
<dbReference type="EMBL" id="CABDVU010000001">
    <property type="protein sequence ID" value="VTN11863.1"/>
    <property type="molecule type" value="Genomic_DNA"/>
</dbReference>
<feature type="region of interest" description="Disordered" evidence="1">
    <location>
        <begin position="114"/>
        <end position="159"/>
    </location>
</feature>
<dbReference type="Proteomes" id="UP000339249">
    <property type="component" value="Unassembled WGS sequence"/>
</dbReference>
<evidence type="ECO:0000313" key="4">
    <source>
        <dbReference type="Proteomes" id="UP000339249"/>
    </source>
</evidence>
<name>A0A4U9D7Q2_RAOTE</name>
<gene>
    <name evidence="3" type="ORF">NCTC9185_03824</name>
</gene>
<feature type="signal peptide" evidence="2">
    <location>
        <begin position="1"/>
        <end position="17"/>
    </location>
</feature>
<evidence type="ECO:0000256" key="1">
    <source>
        <dbReference type="SAM" id="MobiDB-lite"/>
    </source>
</evidence>
<reference evidence="3 4" key="1">
    <citation type="submission" date="2019-04" db="EMBL/GenBank/DDBJ databases">
        <authorList>
            <consortium name="Pathogen Informatics"/>
        </authorList>
    </citation>
    <scope>NUCLEOTIDE SEQUENCE [LARGE SCALE GENOMIC DNA]</scope>
    <source>
        <strain evidence="3 4">NCTC9185</strain>
    </source>
</reference>
<sequence length="159" mass="17268">MKKALLWLLIATLPAHAAMDITRELDAPALLVPGQPVRVAVTYWTDSWFNPPPEWPDFAVKNGELLSTPLPSQLVTRKKNGISWSGIRLERQAAAWEQGTLRLPAVDVTVASASQGPVNRAPSGAGKARKMAGGHHPGRPFFTRQSADDDAGYSPVPRR</sequence>
<proteinExistence type="predicted"/>
<accession>A0A4U9D7Q2</accession>
<feature type="chain" id="PRO_5020335856" evidence="2">
    <location>
        <begin position="18"/>
        <end position="159"/>
    </location>
</feature>
<protein>
    <submittedName>
        <fullName evidence="3">Uncharacterized protein</fullName>
    </submittedName>
</protein>
<dbReference type="AlphaFoldDB" id="A0A4U9D7Q2"/>
<evidence type="ECO:0000256" key="2">
    <source>
        <dbReference type="SAM" id="SignalP"/>
    </source>
</evidence>